<feature type="chain" id="PRO_5040305182" evidence="1">
    <location>
        <begin position="18"/>
        <end position="301"/>
    </location>
</feature>
<dbReference type="EMBL" id="CP099425">
    <property type="protein sequence ID" value="USW56265.1"/>
    <property type="molecule type" value="Genomic_DNA"/>
</dbReference>
<dbReference type="Proteomes" id="UP001056384">
    <property type="component" value="Chromosome 8"/>
</dbReference>
<gene>
    <name evidence="2" type="ORF">Slin15195_G095840</name>
</gene>
<protein>
    <submittedName>
        <fullName evidence="2">Uncharacterized protein</fullName>
    </submittedName>
</protein>
<sequence length="301" mass="31923">MMYFGLFLAALTAFVAAIPLPASTSPAAPCPSTLVKENQSTAFGWQLVGTSSDASTLDQTCNQLQTDQLSKWGNFGLALSKVQTPVCNALTSKASDALPKVVAANTKIITNLLTSSFKKDDVQTYGYLCDNLRYEQVSGFLLDDATIINATCNLGAERLNPRPFTAVDGAKANRTAVAAYNDAQSNLYAYLYAAQAGSPEELNTLCEASQSKARQADYEALQLDPDCVSQTICSIKEPISVAEGKEQLKKWTSVSYANVLVHSSNAPGYVQVLCEKLDTASLEAAGLDAEVVKNAACSGSA</sequence>
<name>A0A9Q9EMP4_9PEZI</name>
<dbReference type="OrthoDB" id="3624420at2759"/>
<evidence type="ECO:0000313" key="3">
    <source>
        <dbReference type="Proteomes" id="UP001056384"/>
    </source>
</evidence>
<organism evidence="2 3">
    <name type="scientific">Septoria linicola</name>
    <dbReference type="NCBI Taxonomy" id="215465"/>
    <lineage>
        <taxon>Eukaryota</taxon>
        <taxon>Fungi</taxon>
        <taxon>Dikarya</taxon>
        <taxon>Ascomycota</taxon>
        <taxon>Pezizomycotina</taxon>
        <taxon>Dothideomycetes</taxon>
        <taxon>Dothideomycetidae</taxon>
        <taxon>Mycosphaerellales</taxon>
        <taxon>Mycosphaerellaceae</taxon>
        <taxon>Septoria</taxon>
    </lineage>
</organism>
<feature type="signal peptide" evidence="1">
    <location>
        <begin position="1"/>
        <end position="17"/>
    </location>
</feature>
<proteinExistence type="predicted"/>
<keyword evidence="1" id="KW-0732">Signal</keyword>
<keyword evidence="3" id="KW-1185">Reference proteome</keyword>
<accession>A0A9Q9EMP4</accession>
<evidence type="ECO:0000313" key="2">
    <source>
        <dbReference type="EMBL" id="USW56265.1"/>
    </source>
</evidence>
<reference evidence="2" key="1">
    <citation type="submission" date="2022-06" db="EMBL/GenBank/DDBJ databases">
        <title>Complete genome sequences of two strains of the flax pathogen Septoria linicola.</title>
        <authorList>
            <person name="Lapalu N."/>
            <person name="Simon A."/>
            <person name="Demenou B."/>
            <person name="Paumier D."/>
            <person name="Guillot M.-P."/>
            <person name="Gout L."/>
            <person name="Valade R."/>
        </authorList>
    </citation>
    <scope>NUCLEOTIDE SEQUENCE</scope>
    <source>
        <strain evidence="2">SE15195</strain>
    </source>
</reference>
<dbReference type="AlphaFoldDB" id="A0A9Q9EMP4"/>
<evidence type="ECO:0000256" key="1">
    <source>
        <dbReference type="SAM" id="SignalP"/>
    </source>
</evidence>